<dbReference type="PROSITE" id="PS51608">
    <property type="entry name" value="SAM_MT_UBIE"/>
    <property type="match status" value="1"/>
</dbReference>
<dbReference type="NCBIfam" id="TIGR01934">
    <property type="entry name" value="MenG_MenH_UbiE"/>
    <property type="match status" value="1"/>
</dbReference>
<dbReference type="UniPathway" id="UPA00232"/>
<dbReference type="OrthoDB" id="9808140at2"/>
<dbReference type="GO" id="GO:0008425">
    <property type="term" value="F:2-methoxy-6-polyprenyl-1,4-benzoquinol methyltransferase activity"/>
    <property type="evidence" value="ECO:0007669"/>
    <property type="project" value="TreeGrafter"/>
</dbReference>
<dbReference type="EMBL" id="ACJN02000003">
    <property type="protein sequence ID" value="EFI33237.1"/>
    <property type="molecule type" value="Genomic_DNA"/>
</dbReference>
<dbReference type="PANTHER" id="PTHR43591">
    <property type="entry name" value="METHYLTRANSFERASE"/>
    <property type="match status" value="1"/>
</dbReference>
<name>D6SRC1_9BACT</name>
<comment type="pathway">
    <text evidence="5">Quinol/quinone metabolism; menaquinone biosynthesis; menaquinol from 1,4-dihydroxy-2-naphthoate: step 2/2.</text>
</comment>
<comment type="caution">
    <text evidence="5">Lacks conserved residue(s) required for the propagation of feature annotation.</text>
</comment>
<feature type="binding site" evidence="5">
    <location>
        <position position="79"/>
    </location>
    <ligand>
        <name>S-adenosyl-L-methionine</name>
        <dbReference type="ChEBI" id="CHEBI:59789"/>
    </ligand>
</feature>
<organism evidence="6 7">
    <name type="scientific">Desulfonatronospira thiodismutans ASO3-1</name>
    <dbReference type="NCBI Taxonomy" id="555779"/>
    <lineage>
        <taxon>Bacteria</taxon>
        <taxon>Pseudomonadati</taxon>
        <taxon>Thermodesulfobacteriota</taxon>
        <taxon>Desulfovibrionia</taxon>
        <taxon>Desulfovibrionales</taxon>
        <taxon>Desulfonatronovibrionaceae</taxon>
        <taxon>Desulfonatronospira</taxon>
    </lineage>
</organism>
<comment type="similarity">
    <text evidence="5">Belongs to the class I-like SAM-binding methyltransferase superfamily. MenG/UbiE family.</text>
</comment>
<dbReference type="GO" id="GO:0009234">
    <property type="term" value="P:menaquinone biosynthetic process"/>
    <property type="evidence" value="ECO:0007669"/>
    <property type="project" value="UniProtKB-UniRule"/>
</dbReference>
<proteinExistence type="inferred from homology"/>
<evidence type="ECO:0000256" key="1">
    <source>
        <dbReference type="ARBA" id="ARBA00022428"/>
    </source>
</evidence>
<comment type="caution">
    <text evidence="6">The sequence shown here is derived from an EMBL/GenBank/DDBJ whole genome shotgun (WGS) entry which is preliminary data.</text>
</comment>
<protein>
    <recommendedName>
        <fullName evidence="5">Demethylmenaquinone methyltransferase</fullName>
        <ecNumber evidence="5">2.1.1.163</ecNumber>
    </recommendedName>
</protein>
<evidence type="ECO:0000313" key="7">
    <source>
        <dbReference type="Proteomes" id="UP000005496"/>
    </source>
</evidence>
<dbReference type="GO" id="GO:0043770">
    <property type="term" value="F:demethylmenaquinone methyltransferase activity"/>
    <property type="evidence" value="ECO:0007669"/>
    <property type="project" value="UniProtKB-UniRule"/>
</dbReference>
<dbReference type="PROSITE" id="PS01184">
    <property type="entry name" value="UBIE_2"/>
    <property type="match status" value="1"/>
</dbReference>
<feature type="binding site" evidence="5">
    <location>
        <begin position="105"/>
        <end position="106"/>
    </location>
    <ligand>
        <name>S-adenosyl-L-methionine</name>
        <dbReference type="ChEBI" id="CHEBI:59789"/>
    </ligand>
</feature>
<keyword evidence="3 5" id="KW-0808">Transferase</keyword>
<dbReference type="InterPro" id="IPR004033">
    <property type="entry name" value="UbiE/COQ5_MeTrFase"/>
</dbReference>
<dbReference type="InterPro" id="IPR029063">
    <property type="entry name" value="SAM-dependent_MTases_sf"/>
</dbReference>
<keyword evidence="4 5" id="KW-0949">S-adenosyl-L-methionine</keyword>
<dbReference type="Proteomes" id="UP000005496">
    <property type="component" value="Unassembled WGS sequence"/>
</dbReference>
<dbReference type="CDD" id="cd02440">
    <property type="entry name" value="AdoMet_MTases"/>
    <property type="match status" value="1"/>
</dbReference>
<dbReference type="AlphaFoldDB" id="D6SRC1"/>
<dbReference type="eggNOG" id="COG2226">
    <property type="taxonomic scope" value="Bacteria"/>
</dbReference>
<sequence>MTDSRHSRKVAGLFSSIAPWYDFLNHFLSLGQDFYWRRRLAGHIRLADQGTAADLAAGTMDVTKEILRHNPGSQVLALDYTRPMLVRGQHKLEKYRQDFLPVQADGRYLPLPDASVHCVSIAFGIRNIVPRIQACKEILRVLRPGGRLCILEFGTGKKRIWGGVYNFYLSRVLPLLGRLISRDREAYTYLAQTIAGFPDEDRLSRELKQAGFSRIFYYPMCSGIVYVHVAQKPGP</sequence>
<evidence type="ECO:0000256" key="3">
    <source>
        <dbReference type="ARBA" id="ARBA00022679"/>
    </source>
</evidence>
<keyword evidence="2 5" id="KW-0489">Methyltransferase</keyword>
<dbReference type="HAMAP" id="MF_01813">
    <property type="entry name" value="MenG_UbiE_methyltr"/>
    <property type="match status" value="1"/>
</dbReference>
<comment type="function">
    <text evidence="5">Methyltransferase required for the conversion of demethylmenaquinol (DMKH2) to menaquinol (MKH2).</text>
</comment>
<dbReference type="SUPFAM" id="SSF53335">
    <property type="entry name" value="S-adenosyl-L-methionine-dependent methyltransferases"/>
    <property type="match status" value="1"/>
</dbReference>
<gene>
    <name evidence="5" type="primary">menG</name>
    <name evidence="6" type="ORF">Dthio_PD0563</name>
</gene>
<dbReference type="UniPathway" id="UPA00079">
    <property type="reaction ID" value="UER00169"/>
</dbReference>
<evidence type="ECO:0000313" key="6">
    <source>
        <dbReference type="EMBL" id="EFI33237.1"/>
    </source>
</evidence>
<dbReference type="PROSITE" id="PS01183">
    <property type="entry name" value="UBIE_1"/>
    <property type="match status" value="1"/>
</dbReference>
<evidence type="ECO:0000256" key="5">
    <source>
        <dbReference type="HAMAP-Rule" id="MF_01813"/>
    </source>
</evidence>
<evidence type="ECO:0000256" key="2">
    <source>
        <dbReference type="ARBA" id="ARBA00022603"/>
    </source>
</evidence>
<dbReference type="InterPro" id="IPR023576">
    <property type="entry name" value="UbiE/COQ5_MeTrFase_CS"/>
</dbReference>
<evidence type="ECO:0000256" key="4">
    <source>
        <dbReference type="ARBA" id="ARBA00022691"/>
    </source>
</evidence>
<dbReference type="Gene3D" id="3.40.50.150">
    <property type="entry name" value="Vaccinia Virus protein VP39"/>
    <property type="match status" value="1"/>
</dbReference>
<comment type="catalytic activity">
    <reaction evidence="5">
        <text>a 2-demethylmenaquinol + S-adenosyl-L-methionine = a menaquinol + S-adenosyl-L-homocysteine + H(+)</text>
        <dbReference type="Rhea" id="RHEA:42640"/>
        <dbReference type="Rhea" id="RHEA-COMP:9539"/>
        <dbReference type="Rhea" id="RHEA-COMP:9563"/>
        <dbReference type="ChEBI" id="CHEBI:15378"/>
        <dbReference type="ChEBI" id="CHEBI:18151"/>
        <dbReference type="ChEBI" id="CHEBI:55437"/>
        <dbReference type="ChEBI" id="CHEBI:57856"/>
        <dbReference type="ChEBI" id="CHEBI:59789"/>
        <dbReference type="EC" id="2.1.1.163"/>
    </reaction>
</comment>
<dbReference type="PANTHER" id="PTHR43591:SF24">
    <property type="entry name" value="2-METHOXY-6-POLYPRENYL-1,4-BENZOQUINOL METHYLASE, MITOCHONDRIAL"/>
    <property type="match status" value="1"/>
</dbReference>
<reference evidence="6" key="1">
    <citation type="submission" date="2010-05" db="EMBL/GenBank/DDBJ databases">
        <title>The draft genome of Desulfonatronospira thiodismutans ASO3-1.</title>
        <authorList>
            <consortium name="US DOE Joint Genome Institute (JGI-PGF)"/>
            <person name="Lucas S."/>
            <person name="Copeland A."/>
            <person name="Lapidus A."/>
            <person name="Cheng J.-F."/>
            <person name="Bruce D."/>
            <person name="Goodwin L."/>
            <person name="Pitluck S."/>
            <person name="Chertkov O."/>
            <person name="Brettin T."/>
            <person name="Detter J.C."/>
            <person name="Han C."/>
            <person name="Land M.L."/>
            <person name="Hauser L."/>
            <person name="Kyrpides N."/>
            <person name="Mikhailova N."/>
            <person name="Muyzer G."/>
            <person name="Woyke T."/>
        </authorList>
    </citation>
    <scope>NUCLEOTIDE SEQUENCE [LARGE SCALE GENOMIC DNA]</scope>
    <source>
        <strain evidence="6">ASO3-1</strain>
    </source>
</reference>
<keyword evidence="6" id="KW-0830">Ubiquinone</keyword>
<feature type="binding site" evidence="5">
    <location>
        <position position="59"/>
    </location>
    <ligand>
        <name>S-adenosyl-L-methionine</name>
        <dbReference type="ChEBI" id="CHEBI:59789"/>
    </ligand>
</feature>
<dbReference type="GO" id="GO:0032259">
    <property type="term" value="P:methylation"/>
    <property type="evidence" value="ECO:0007669"/>
    <property type="project" value="UniProtKB-KW"/>
</dbReference>
<dbReference type="RefSeq" id="WP_008870595.1">
    <property type="nucleotide sequence ID" value="NZ_ACJN02000003.1"/>
</dbReference>
<keyword evidence="1 5" id="KW-0474">Menaquinone biosynthesis</keyword>
<keyword evidence="7" id="KW-1185">Reference proteome</keyword>
<dbReference type="EC" id="2.1.1.163" evidence="5"/>
<dbReference type="Pfam" id="PF01209">
    <property type="entry name" value="Ubie_methyltran"/>
    <property type="match status" value="1"/>
</dbReference>
<accession>D6SRC1</accession>